<protein>
    <submittedName>
        <fullName evidence="1">Uncharacterized protein</fullName>
    </submittedName>
</protein>
<accession>A0A0A8Y669</accession>
<reference evidence="1" key="1">
    <citation type="submission" date="2014-09" db="EMBL/GenBank/DDBJ databases">
        <authorList>
            <person name="Magalhaes I.L.F."/>
            <person name="Oliveira U."/>
            <person name="Santos F.R."/>
            <person name="Vidigal T.H.D.A."/>
            <person name="Brescovit A.D."/>
            <person name="Santos A.J."/>
        </authorList>
    </citation>
    <scope>NUCLEOTIDE SEQUENCE</scope>
    <source>
        <tissue evidence="1">Shoot tissue taken approximately 20 cm above the soil surface</tissue>
    </source>
</reference>
<proteinExistence type="predicted"/>
<dbReference type="EMBL" id="GBRH01277407">
    <property type="protein sequence ID" value="JAD20488.1"/>
    <property type="molecule type" value="Transcribed_RNA"/>
</dbReference>
<dbReference type="AlphaFoldDB" id="A0A0A8Y669"/>
<reference evidence="1" key="2">
    <citation type="journal article" date="2015" name="Data Brief">
        <title>Shoot transcriptome of the giant reed, Arundo donax.</title>
        <authorList>
            <person name="Barrero R.A."/>
            <person name="Guerrero F.D."/>
            <person name="Moolhuijzen P."/>
            <person name="Goolsby J.A."/>
            <person name="Tidwell J."/>
            <person name="Bellgard S.E."/>
            <person name="Bellgard M.I."/>
        </authorList>
    </citation>
    <scope>NUCLEOTIDE SEQUENCE</scope>
    <source>
        <tissue evidence="1">Shoot tissue taken approximately 20 cm above the soil surface</tissue>
    </source>
</reference>
<name>A0A0A8Y669_ARUDO</name>
<organism evidence="1">
    <name type="scientific">Arundo donax</name>
    <name type="common">Giant reed</name>
    <name type="synonym">Donax arundinaceus</name>
    <dbReference type="NCBI Taxonomy" id="35708"/>
    <lineage>
        <taxon>Eukaryota</taxon>
        <taxon>Viridiplantae</taxon>
        <taxon>Streptophyta</taxon>
        <taxon>Embryophyta</taxon>
        <taxon>Tracheophyta</taxon>
        <taxon>Spermatophyta</taxon>
        <taxon>Magnoliopsida</taxon>
        <taxon>Liliopsida</taxon>
        <taxon>Poales</taxon>
        <taxon>Poaceae</taxon>
        <taxon>PACMAD clade</taxon>
        <taxon>Arundinoideae</taxon>
        <taxon>Arundineae</taxon>
        <taxon>Arundo</taxon>
    </lineage>
</organism>
<evidence type="ECO:0000313" key="1">
    <source>
        <dbReference type="EMBL" id="JAD20488.1"/>
    </source>
</evidence>
<sequence>MLTLSFLLSVNWFAYISYHNLQLDRTPAII</sequence>